<dbReference type="EnsemblMetazoa" id="G3141.42">
    <property type="protein sequence ID" value="G3141.42:cds"/>
    <property type="gene ID" value="G3141"/>
</dbReference>
<evidence type="ECO:0000256" key="1">
    <source>
        <dbReference type="SAM" id="MobiDB-lite"/>
    </source>
</evidence>
<dbReference type="KEGG" id="crg:105348649"/>
<dbReference type="EnsemblMetazoa" id="G3141.43">
    <property type="protein sequence ID" value="G3141.43:cds"/>
    <property type="gene ID" value="G3141"/>
</dbReference>
<dbReference type="RefSeq" id="XP_011456484.1">
    <property type="nucleotide sequence ID" value="XM_011458182.4"/>
</dbReference>
<evidence type="ECO:0000313" key="3">
    <source>
        <dbReference type="Proteomes" id="UP000005408"/>
    </source>
</evidence>
<dbReference type="EnsemblMetazoa" id="G3141.37">
    <property type="protein sequence ID" value="G3141.37:cds"/>
    <property type="gene ID" value="G3141"/>
</dbReference>
<sequence length="242" mass="27232">MEESRGSALENCWEWCYTRCFGYGQHDFQTDSSRSERLASGCEHCCRRISSCLCCLPCFDFICDRCLRHHICYKCLHCSCFYSEDKEDLPDCDTTPGMVRQSSVKSLDKYVSPCVASNFNILEQPAANTSREPNNTPEVNNPTNGKTNVKVHTHQPPRLSLLIAKKNQYQQMQDLPADIQEEDDGEASGSGARTPKRVTISDEVVVHETAGDTGEEEINTAKVDPTDLNTNIFIQDFKQTTV</sequence>
<dbReference type="EnsemblMetazoa" id="G3141.28">
    <property type="protein sequence ID" value="G3141.28:cds"/>
    <property type="gene ID" value="G3141"/>
</dbReference>
<protein>
    <submittedName>
        <fullName evidence="2">Uncharacterized protein</fullName>
    </submittedName>
</protein>
<keyword evidence="3" id="KW-1185">Reference proteome</keyword>
<reference evidence="2" key="1">
    <citation type="submission" date="2022-08" db="UniProtKB">
        <authorList>
            <consortium name="EnsemblMetazoa"/>
        </authorList>
    </citation>
    <scope>IDENTIFICATION</scope>
    <source>
        <strain evidence="2">05x7-T-G4-1.051#20</strain>
    </source>
</reference>
<evidence type="ECO:0000313" key="2">
    <source>
        <dbReference type="EnsemblMetazoa" id="G3141.37:cds"/>
    </source>
</evidence>
<feature type="region of interest" description="Disordered" evidence="1">
    <location>
        <begin position="125"/>
        <end position="151"/>
    </location>
</feature>
<proteinExistence type="predicted"/>
<dbReference type="AlphaFoldDB" id="A0A8W8M353"/>
<dbReference type="EnsemblMetazoa" id="G3141.15">
    <property type="protein sequence ID" value="G3141.15:cds"/>
    <property type="gene ID" value="G3141"/>
</dbReference>
<accession>A0A8W8M353</accession>
<dbReference type="EnsemblMetazoa" id="G3141.36">
    <property type="protein sequence ID" value="G3141.36:cds"/>
    <property type="gene ID" value="G3141"/>
</dbReference>
<dbReference type="Proteomes" id="UP000005408">
    <property type="component" value="Unassembled WGS sequence"/>
</dbReference>
<dbReference type="EnsemblMetazoa" id="G3141.23">
    <property type="protein sequence ID" value="G3141.23:cds"/>
    <property type="gene ID" value="G3141"/>
</dbReference>
<name>A0A8W8M353_MAGGI</name>
<dbReference type="OrthoDB" id="6131604at2759"/>
<organism evidence="2 3">
    <name type="scientific">Magallana gigas</name>
    <name type="common">Pacific oyster</name>
    <name type="synonym">Crassostrea gigas</name>
    <dbReference type="NCBI Taxonomy" id="29159"/>
    <lineage>
        <taxon>Eukaryota</taxon>
        <taxon>Metazoa</taxon>
        <taxon>Spiralia</taxon>
        <taxon>Lophotrochozoa</taxon>
        <taxon>Mollusca</taxon>
        <taxon>Bivalvia</taxon>
        <taxon>Autobranchia</taxon>
        <taxon>Pteriomorphia</taxon>
        <taxon>Ostreida</taxon>
        <taxon>Ostreoidea</taxon>
        <taxon>Ostreidae</taxon>
        <taxon>Magallana</taxon>
    </lineage>
</organism>
<dbReference type="EnsemblMetazoa" id="G3141.31">
    <property type="protein sequence ID" value="G3141.31:cds"/>
    <property type="gene ID" value="G3141"/>
</dbReference>
<dbReference type="GeneID" id="105348649"/>
<feature type="compositionally biased region" description="Low complexity" evidence="1">
    <location>
        <begin position="132"/>
        <end position="144"/>
    </location>
</feature>